<keyword evidence="5" id="KW-0677">Repeat</keyword>
<keyword evidence="4" id="KW-0732">Signal</keyword>
<evidence type="ECO:0000256" key="3">
    <source>
        <dbReference type="ARBA" id="ARBA00022692"/>
    </source>
</evidence>
<evidence type="ECO:0000256" key="8">
    <source>
        <dbReference type="ARBA" id="ARBA00023170"/>
    </source>
</evidence>
<accession>A0AA36JBA5</accession>
<keyword evidence="11" id="KW-1185">Reference proteome</keyword>
<evidence type="ECO:0000256" key="6">
    <source>
        <dbReference type="ARBA" id="ARBA00022989"/>
    </source>
</evidence>
<evidence type="ECO:0000256" key="1">
    <source>
        <dbReference type="ARBA" id="ARBA00004167"/>
    </source>
</evidence>
<keyword evidence="8" id="KW-0675">Receptor</keyword>
<keyword evidence="9" id="KW-0325">Glycoprotein</keyword>
<gene>
    <name evidence="10" type="ORF">EVOR1521_LOCUS25805</name>
</gene>
<comment type="subcellular location">
    <subcellularLocation>
        <location evidence="1">Membrane</location>
        <topology evidence="1">Single-pass membrane protein</topology>
    </subcellularLocation>
</comment>
<evidence type="ECO:0000256" key="2">
    <source>
        <dbReference type="ARBA" id="ARBA00022614"/>
    </source>
</evidence>
<protein>
    <submittedName>
        <fullName evidence="10">Uncharacterized protein</fullName>
    </submittedName>
</protein>
<proteinExistence type="predicted"/>
<evidence type="ECO:0000256" key="9">
    <source>
        <dbReference type="ARBA" id="ARBA00023180"/>
    </source>
</evidence>
<evidence type="ECO:0000256" key="5">
    <source>
        <dbReference type="ARBA" id="ARBA00022737"/>
    </source>
</evidence>
<dbReference type="GO" id="GO:0016020">
    <property type="term" value="C:membrane"/>
    <property type="evidence" value="ECO:0007669"/>
    <property type="project" value="UniProtKB-SubCell"/>
</dbReference>
<dbReference type="Gene3D" id="3.80.10.10">
    <property type="entry name" value="Ribonuclease Inhibitor"/>
    <property type="match status" value="2"/>
</dbReference>
<sequence>MRLLLGLLPLVRCAPCDLPVKRIEQGVLQRSSPSQQEWAAAFDVSVAEWQAVVQDEEEAEELRELLEQGYTDWASQKLAESHLSIDVSQRNRLRAAKQVTEFVLQNSKIGELYANRRLAEATPLFYFLGFGVPEEIAPFHQELRTMWKISRTSRFADGLPKGTKECLALWQQATAASTEEQLARQLCKCSDLWVCGQHGAEKDLHLVRVTLKEPPVNLQDLDLEGLVQLKGVRVLEFESCEWLRAGSFKVVASVFPNVRTVRFISAQDLPDWDPIALPAWAAGIFGLDIEVVGPAVPSWFCGFTGIRNLHVSPHLVSKEDRAVKSLPACLGAMSQLLHVNVVGCNLTGPESMPPELGNLTGLRMFEAFENGKLGHDEEEHACPGDWVPDRSRCVPGYVARADGTPPVWRCPVHGWNIRLDDMSLPWWRWRSLEKMHLDANFIHGGIPEDLPQHWPHLRSLDLHDMNLTGPLPMSLTQLENLTQLQVQLNDLHCSDGADVVAELLMKPKMRTLSMDANPKLCGCVPKVVRPHLRLQVGETSIKVGCDAEL</sequence>
<dbReference type="Proteomes" id="UP001178507">
    <property type="component" value="Unassembled WGS sequence"/>
</dbReference>
<evidence type="ECO:0000256" key="4">
    <source>
        <dbReference type="ARBA" id="ARBA00022729"/>
    </source>
</evidence>
<dbReference type="PANTHER" id="PTHR27000:SF642">
    <property type="entry name" value="INACTIVE LEUCINE-RICH REPEAT RECEPTOR KINASE XIAO-RELATED"/>
    <property type="match status" value="1"/>
</dbReference>
<keyword evidence="7" id="KW-0472">Membrane</keyword>
<dbReference type="EMBL" id="CAUJNA010003478">
    <property type="protein sequence ID" value="CAJ1403052.1"/>
    <property type="molecule type" value="Genomic_DNA"/>
</dbReference>
<dbReference type="InterPro" id="IPR032675">
    <property type="entry name" value="LRR_dom_sf"/>
</dbReference>
<evidence type="ECO:0000313" key="10">
    <source>
        <dbReference type="EMBL" id="CAJ1403052.1"/>
    </source>
</evidence>
<name>A0AA36JBA5_9DINO</name>
<dbReference type="PANTHER" id="PTHR27000">
    <property type="entry name" value="LEUCINE-RICH REPEAT RECEPTOR-LIKE PROTEIN KINASE FAMILY PROTEIN-RELATED"/>
    <property type="match status" value="1"/>
</dbReference>
<keyword evidence="2" id="KW-0433">Leucine-rich repeat</keyword>
<dbReference type="AlphaFoldDB" id="A0AA36JBA5"/>
<dbReference type="SUPFAM" id="SSF52047">
    <property type="entry name" value="RNI-like"/>
    <property type="match status" value="1"/>
</dbReference>
<evidence type="ECO:0000256" key="7">
    <source>
        <dbReference type="ARBA" id="ARBA00023136"/>
    </source>
</evidence>
<reference evidence="10" key="1">
    <citation type="submission" date="2023-08" db="EMBL/GenBank/DDBJ databases">
        <authorList>
            <person name="Chen Y."/>
            <person name="Shah S."/>
            <person name="Dougan E. K."/>
            <person name="Thang M."/>
            <person name="Chan C."/>
        </authorList>
    </citation>
    <scope>NUCLEOTIDE SEQUENCE</scope>
</reference>
<keyword evidence="3" id="KW-0812">Transmembrane</keyword>
<evidence type="ECO:0000313" key="11">
    <source>
        <dbReference type="Proteomes" id="UP001178507"/>
    </source>
</evidence>
<keyword evidence="6" id="KW-1133">Transmembrane helix</keyword>
<organism evidence="10 11">
    <name type="scientific">Effrenium voratum</name>
    <dbReference type="NCBI Taxonomy" id="2562239"/>
    <lineage>
        <taxon>Eukaryota</taxon>
        <taxon>Sar</taxon>
        <taxon>Alveolata</taxon>
        <taxon>Dinophyceae</taxon>
        <taxon>Suessiales</taxon>
        <taxon>Symbiodiniaceae</taxon>
        <taxon>Effrenium</taxon>
    </lineage>
</organism>
<comment type="caution">
    <text evidence="10">The sequence shown here is derived from an EMBL/GenBank/DDBJ whole genome shotgun (WGS) entry which is preliminary data.</text>
</comment>